<gene>
    <name evidence="2" type="ORF">QBC34DRAFT_397956</name>
</gene>
<evidence type="ECO:0000313" key="3">
    <source>
        <dbReference type="Proteomes" id="UP001321760"/>
    </source>
</evidence>
<keyword evidence="3" id="KW-1185">Reference proteome</keyword>
<proteinExistence type="predicted"/>
<dbReference type="AlphaFoldDB" id="A0AAV9GW88"/>
<feature type="non-terminal residue" evidence="2">
    <location>
        <position position="99"/>
    </location>
</feature>
<reference evidence="2" key="1">
    <citation type="journal article" date="2023" name="Mol. Phylogenet. Evol.">
        <title>Genome-scale phylogeny and comparative genomics of the fungal order Sordariales.</title>
        <authorList>
            <person name="Hensen N."/>
            <person name="Bonometti L."/>
            <person name="Westerberg I."/>
            <person name="Brannstrom I.O."/>
            <person name="Guillou S."/>
            <person name="Cros-Aarteil S."/>
            <person name="Calhoun S."/>
            <person name="Haridas S."/>
            <person name="Kuo A."/>
            <person name="Mondo S."/>
            <person name="Pangilinan J."/>
            <person name="Riley R."/>
            <person name="LaButti K."/>
            <person name="Andreopoulos B."/>
            <person name="Lipzen A."/>
            <person name="Chen C."/>
            <person name="Yan M."/>
            <person name="Daum C."/>
            <person name="Ng V."/>
            <person name="Clum A."/>
            <person name="Steindorff A."/>
            <person name="Ohm R.A."/>
            <person name="Martin F."/>
            <person name="Silar P."/>
            <person name="Natvig D.O."/>
            <person name="Lalanne C."/>
            <person name="Gautier V."/>
            <person name="Ament-Velasquez S.L."/>
            <person name="Kruys A."/>
            <person name="Hutchinson M.I."/>
            <person name="Powell A.J."/>
            <person name="Barry K."/>
            <person name="Miller A.N."/>
            <person name="Grigoriev I.V."/>
            <person name="Debuchy R."/>
            <person name="Gladieux P."/>
            <person name="Hiltunen Thoren M."/>
            <person name="Johannesson H."/>
        </authorList>
    </citation>
    <scope>NUCLEOTIDE SEQUENCE</scope>
    <source>
        <strain evidence="2">PSN243</strain>
    </source>
</reference>
<feature type="compositionally biased region" description="Low complexity" evidence="1">
    <location>
        <begin position="26"/>
        <end position="38"/>
    </location>
</feature>
<protein>
    <submittedName>
        <fullName evidence="2">Uncharacterized protein</fullName>
    </submittedName>
</protein>
<sequence>MENSSSSPNPRPIPRNFIWRLHGGRSSSSTSLTETLTEGGDRGGMAVEVPALRDSFDPWGQHEKEEDDGRCKGCSKIAKARASAVAAAAQHDVPSSPHG</sequence>
<evidence type="ECO:0000313" key="2">
    <source>
        <dbReference type="EMBL" id="KAK4452636.1"/>
    </source>
</evidence>
<dbReference type="Proteomes" id="UP001321760">
    <property type="component" value="Unassembled WGS sequence"/>
</dbReference>
<organism evidence="2 3">
    <name type="scientific">Podospora aff. communis PSN243</name>
    <dbReference type="NCBI Taxonomy" id="3040156"/>
    <lineage>
        <taxon>Eukaryota</taxon>
        <taxon>Fungi</taxon>
        <taxon>Dikarya</taxon>
        <taxon>Ascomycota</taxon>
        <taxon>Pezizomycotina</taxon>
        <taxon>Sordariomycetes</taxon>
        <taxon>Sordariomycetidae</taxon>
        <taxon>Sordariales</taxon>
        <taxon>Podosporaceae</taxon>
        <taxon>Podospora</taxon>
    </lineage>
</organism>
<name>A0AAV9GW88_9PEZI</name>
<dbReference type="EMBL" id="MU865923">
    <property type="protein sequence ID" value="KAK4452636.1"/>
    <property type="molecule type" value="Genomic_DNA"/>
</dbReference>
<evidence type="ECO:0000256" key="1">
    <source>
        <dbReference type="SAM" id="MobiDB-lite"/>
    </source>
</evidence>
<accession>A0AAV9GW88</accession>
<feature type="region of interest" description="Disordered" evidence="1">
    <location>
        <begin position="1"/>
        <end position="44"/>
    </location>
</feature>
<comment type="caution">
    <text evidence="2">The sequence shown here is derived from an EMBL/GenBank/DDBJ whole genome shotgun (WGS) entry which is preliminary data.</text>
</comment>
<reference evidence="2" key="2">
    <citation type="submission" date="2023-05" db="EMBL/GenBank/DDBJ databases">
        <authorList>
            <consortium name="Lawrence Berkeley National Laboratory"/>
            <person name="Steindorff A."/>
            <person name="Hensen N."/>
            <person name="Bonometti L."/>
            <person name="Westerberg I."/>
            <person name="Brannstrom I.O."/>
            <person name="Guillou S."/>
            <person name="Cros-Aarteil S."/>
            <person name="Calhoun S."/>
            <person name="Haridas S."/>
            <person name="Kuo A."/>
            <person name="Mondo S."/>
            <person name="Pangilinan J."/>
            <person name="Riley R."/>
            <person name="Labutti K."/>
            <person name="Andreopoulos B."/>
            <person name="Lipzen A."/>
            <person name="Chen C."/>
            <person name="Yanf M."/>
            <person name="Daum C."/>
            <person name="Ng V."/>
            <person name="Clum A."/>
            <person name="Ohm R."/>
            <person name="Martin F."/>
            <person name="Silar P."/>
            <person name="Natvig D."/>
            <person name="Lalanne C."/>
            <person name="Gautier V."/>
            <person name="Ament-Velasquez S.L."/>
            <person name="Kruys A."/>
            <person name="Hutchinson M.I."/>
            <person name="Powell A.J."/>
            <person name="Barry K."/>
            <person name="Miller A.N."/>
            <person name="Grigoriev I.V."/>
            <person name="Debuchy R."/>
            <person name="Gladieux P."/>
            <person name="Thoren M.H."/>
            <person name="Johannesson H."/>
        </authorList>
    </citation>
    <scope>NUCLEOTIDE SEQUENCE</scope>
    <source>
        <strain evidence="2">PSN243</strain>
    </source>
</reference>